<dbReference type="GO" id="GO:0000981">
    <property type="term" value="F:DNA-binding transcription factor activity, RNA polymerase II-specific"/>
    <property type="evidence" value="ECO:0007669"/>
    <property type="project" value="InterPro"/>
</dbReference>
<dbReference type="GO" id="GO:0003677">
    <property type="term" value="F:DNA binding"/>
    <property type="evidence" value="ECO:0007669"/>
    <property type="project" value="UniProtKB-KW"/>
</dbReference>
<keyword evidence="6" id="KW-0539">Nucleus</keyword>
<proteinExistence type="predicted"/>
<dbReference type="PANTHER" id="PTHR31779">
    <property type="entry name" value="2-NITROPROPANE DIOXYGENASE FAMILY, PUTATIVE (AFU_ORTHOLOGUE AFUA_2G17430)-RELATED"/>
    <property type="match status" value="1"/>
</dbReference>
<keyword evidence="2" id="KW-0862">Zinc</keyword>
<dbReference type="HOGENOM" id="CLU_019691_0_0_1"/>
<dbReference type="PROSITE" id="PS00463">
    <property type="entry name" value="ZN2_CY6_FUNGAL_1"/>
    <property type="match status" value="1"/>
</dbReference>
<evidence type="ECO:0000256" key="3">
    <source>
        <dbReference type="ARBA" id="ARBA00023015"/>
    </source>
</evidence>
<keyword evidence="5" id="KW-0804">Transcription</keyword>
<sequence length="563" mass="65035">MESVEPKRIRTKKACLVCHKKKRKCSGTFPCSYCQKYCYECQYAQDSVQSNDLHRKDSWSETESSNRQVLESNKFEKAKFSPSESDNSNEVWTSHNYESDDHIIQEKKKRKITKKTNALCFPAIVSEKLEISPSTRYKPLAWNVGARFCQKRNEDPKIHTYLSKEQCHYYVSIYFQNVNPIFELLEQIAFEEKLNTLWAAEMTAEFEVLLSTVVVLGSYFSHQNSLSTELQLMQHAESMLDNSAFSINSIPSISQIITWILRSVYLRTAAHPHNAWLASCVYMQCIEIFCLHHDTNEEEAVLSEPEEQKYTYFSSKNKIFSIGWAFNRILASEYGTTPIKLSQLNIKRVDFPEKSKSHQLVRLASILPESDELTKEPQMAYLAAIQRISHLSKLQPVQLTLMRATVCFHLYRSLFLTNSHPDETIVGIIVKMTDEALDKCLTLCQKRLAWWSILDIPFHGICVLLSIDTKESLQLIPKAFEALNTVIEIFNTPASRDAFQVASALCDALRNRKINEAKLLDYREPLKKQKKDLFDDFNLHGSSELVMGDPFFDLFNFDTDLYC</sequence>
<evidence type="ECO:0000256" key="4">
    <source>
        <dbReference type="ARBA" id="ARBA00023125"/>
    </source>
</evidence>
<dbReference type="Pfam" id="PF00172">
    <property type="entry name" value="Zn_clus"/>
    <property type="match status" value="1"/>
</dbReference>
<dbReference type="GeneID" id="25036560"/>
<evidence type="ECO:0000259" key="7">
    <source>
        <dbReference type="PROSITE" id="PS50048"/>
    </source>
</evidence>
<keyword evidence="1" id="KW-0479">Metal-binding</keyword>
<protein>
    <submittedName>
        <fullName evidence="8">Zinc finger protein</fullName>
    </submittedName>
</protein>
<dbReference type="eggNOG" id="ENOG502QWPB">
    <property type="taxonomic scope" value="Eukaryota"/>
</dbReference>
<feature type="domain" description="Zn(2)-C6 fungal-type" evidence="7">
    <location>
        <begin position="14"/>
        <end position="43"/>
    </location>
</feature>
<dbReference type="SMART" id="SM00066">
    <property type="entry name" value="GAL4"/>
    <property type="match status" value="1"/>
</dbReference>
<dbReference type="CDD" id="cd12148">
    <property type="entry name" value="fungal_TF_MHR"/>
    <property type="match status" value="1"/>
</dbReference>
<gene>
    <name evidence="8" type="ORF">SPOG_02236</name>
</gene>
<dbReference type="OMA" id="CSCTMMH"/>
<dbReference type="STRING" id="653667.S9X1S1"/>
<dbReference type="Gene3D" id="4.10.240.10">
    <property type="entry name" value="Zn(2)-C6 fungal-type DNA-binding domain"/>
    <property type="match status" value="1"/>
</dbReference>
<reference evidence="8 9" key="1">
    <citation type="journal article" date="2011" name="Science">
        <title>Comparative functional genomics of the fission yeasts.</title>
        <authorList>
            <person name="Rhind N."/>
            <person name="Chen Z."/>
            <person name="Yassour M."/>
            <person name="Thompson D.A."/>
            <person name="Haas B.J."/>
            <person name="Habib N."/>
            <person name="Wapinski I."/>
            <person name="Roy S."/>
            <person name="Lin M.F."/>
            <person name="Heiman D.I."/>
            <person name="Young S.K."/>
            <person name="Furuya K."/>
            <person name="Guo Y."/>
            <person name="Pidoux A."/>
            <person name="Chen H.M."/>
            <person name="Robbertse B."/>
            <person name="Goldberg J.M."/>
            <person name="Aoki K."/>
            <person name="Bayne E.H."/>
            <person name="Berlin A.M."/>
            <person name="Desjardins C.A."/>
            <person name="Dobbs E."/>
            <person name="Dukaj L."/>
            <person name="Fan L."/>
            <person name="FitzGerald M.G."/>
            <person name="French C."/>
            <person name="Gujja S."/>
            <person name="Hansen K."/>
            <person name="Keifenheim D."/>
            <person name="Levin J.Z."/>
            <person name="Mosher R.A."/>
            <person name="Mueller C.A."/>
            <person name="Pfiffner J."/>
            <person name="Priest M."/>
            <person name="Russ C."/>
            <person name="Smialowska A."/>
            <person name="Swoboda P."/>
            <person name="Sykes S.M."/>
            <person name="Vaughn M."/>
            <person name="Vengrova S."/>
            <person name="Yoder R."/>
            <person name="Zeng Q."/>
            <person name="Allshire R."/>
            <person name="Baulcombe D."/>
            <person name="Birren B.W."/>
            <person name="Brown W."/>
            <person name="Ekwall K."/>
            <person name="Kellis M."/>
            <person name="Leatherwood J."/>
            <person name="Levin H."/>
            <person name="Margalit H."/>
            <person name="Martienssen R."/>
            <person name="Nieduszynski C.A."/>
            <person name="Spatafora J.W."/>
            <person name="Friedman N."/>
            <person name="Dalgaard J.Z."/>
            <person name="Baumann P."/>
            <person name="Niki H."/>
            <person name="Regev A."/>
            <person name="Nusbaum C."/>
        </authorList>
    </citation>
    <scope>NUCLEOTIDE SEQUENCE [LARGE SCALE GENOMIC DNA]</scope>
    <source>
        <strain evidence="9">OY26 / ATCC MYA-4695 / CBS 11777 / NBRC 106824 / NRRL Y48691</strain>
    </source>
</reference>
<evidence type="ECO:0000256" key="6">
    <source>
        <dbReference type="ARBA" id="ARBA00023242"/>
    </source>
</evidence>
<dbReference type="SUPFAM" id="SSF57701">
    <property type="entry name" value="Zn2/Cys6 DNA-binding domain"/>
    <property type="match status" value="1"/>
</dbReference>
<dbReference type="EMBL" id="KE546991">
    <property type="protein sequence ID" value="EPY51057.1"/>
    <property type="molecule type" value="Genomic_DNA"/>
</dbReference>
<organism evidence="8 9">
    <name type="scientific">Schizosaccharomyces cryophilus (strain OY26 / ATCC MYA-4695 / CBS 11777 / NBRC 106824 / NRRL Y48691)</name>
    <name type="common">Fission yeast</name>
    <dbReference type="NCBI Taxonomy" id="653667"/>
    <lineage>
        <taxon>Eukaryota</taxon>
        <taxon>Fungi</taxon>
        <taxon>Dikarya</taxon>
        <taxon>Ascomycota</taxon>
        <taxon>Taphrinomycotina</taxon>
        <taxon>Schizosaccharomycetes</taxon>
        <taxon>Schizosaccharomycetales</taxon>
        <taxon>Schizosaccharomycetaceae</taxon>
        <taxon>Schizosaccharomyces</taxon>
    </lineage>
</organism>
<dbReference type="PANTHER" id="PTHR31779:SF4">
    <property type="entry name" value="2-NITROPROPANE DIOXYGENASE FAMILY, PUTATIVE (AFU_ORTHOLOGUE AFUA_2G17430)-RELATED"/>
    <property type="match status" value="1"/>
</dbReference>
<dbReference type="OrthoDB" id="4064873at2759"/>
<evidence type="ECO:0000313" key="9">
    <source>
        <dbReference type="Proteomes" id="UP000015464"/>
    </source>
</evidence>
<dbReference type="Proteomes" id="UP000015464">
    <property type="component" value="Unassembled WGS sequence"/>
</dbReference>
<name>S9X1S1_SCHCR</name>
<keyword evidence="4" id="KW-0238">DNA-binding</keyword>
<evidence type="ECO:0000256" key="2">
    <source>
        <dbReference type="ARBA" id="ARBA00022833"/>
    </source>
</evidence>
<dbReference type="InterPro" id="IPR036864">
    <property type="entry name" value="Zn2-C6_fun-type_DNA-bd_sf"/>
</dbReference>
<evidence type="ECO:0000313" key="8">
    <source>
        <dbReference type="EMBL" id="EPY51057.1"/>
    </source>
</evidence>
<dbReference type="RefSeq" id="XP_013023631.1">
    <property type="nucleotide sequence ID" value="XM_013168177.1"/>
</dbReference>
<evidence type="ECO:0000256" key="1">
    <source>
        <dbReference type="ARBA" id="ARBA00022723"/>
    </source>
</evidence>
<dbReference type="InterPro" id="IPR001138">
    <property type="entry name" value="Zn2Cys6_DnaBD"/>
</dbReference>
<dbReference type="CDD" id="cd00067">
    <property type="entry name" value="GAL4"/>
    <property type="match status" value="1"/>
</dbReference>
<keyword evidence="9" id="KW-1185">Reference proteome</keyword>
<accession>S9X1S1</accession>
<dbReference type="GO" id="GO:0009410">
    <property type="term" value="P:response to xenobiotic stimulus"/>
    <property type="evidence" value="ECO:0007669"/>
    <property type="project" value="TreeGrafter"/>
</dbReference>
<dbReference type="AlphaFoldDB" id="S9X1S1"/>
<dbReference type="PROSITE" id="PS50048">
    <property type="entry name" value="ZN2_CY6_FUNGAL_2"/>
    <property type="match status" value="1"/>
</dbReference>
<keyword evidence="3" id="KW-0805">Transcription regulation</keyword>
<dbReference type="GO" id="GO:0008270">
    <property type="term" value="F:zinc ion binding"/>
    <property type="evidence" value="ECO:0007669"/>
    <property type="project" value="InterPro"/>
</dbReference>
<dbReference type="InterPro" id="IPR052478">
    <property type="entry name" value="Metabolite_Synth_Reg"/>
</dbReference>
<evidence type="ECO:0000256" key="5">
    <source>
        <dbReference type="ARBA" id="ARBA00023163"/>
    </source>
</evidence>